<dbReference type="RefSeq" id="WP_407863881.1">
    <property type="nucleotide sequence ID" value="NZ_BAAFZP010000001.1"/>
</dbReference>
<dbReference type="InterPro" id="IPR051398">
    <property type="entry name" value="Polysacch_Deacetylase"/>
</dbReference>
<dbReference type="PANTHER" id="PTHR34216">
    <property type="match status" value="1"/>
</dbReference>
<evidence type="ECO:0000256" key="2">
    <source>
        <dbReference type="ARBA" id="ARBA00010973"/>
    </source>
</evidence>
<keyword evidence="8" id="KW-1185">Reference proteome</keyword>
<name>A0ABQ0GWC1_9HYPH</name>
<dbReference type="EMBL" id="BAAFZP010000001">
    <property type="protein sequence ID" value="GAB1580970.1"/>
    <property type="molecule type" value="Genomic_DNA"/>
</dbReference>
<evidence type="ECO:0000313" key="8">
    <source>
        <dbReference type="Proteomes" id="UP001628091"/>
    </source>
</evidence>
<comment type="similarity">
    <text evidence="2">Belongs to the polysaccharide deacetylase family.</text>
</comment>
<accession>A0ABQ0GWC1</accession>
<dbReference type="InterPro" id="IPR011330">
    <property type="entry name" value="Glyco_hydro/deAcase_b/a-brl"/>
</dbReference>
<keyword evidence="4" id="KW-0732">Signal</keyword>
<dbReference type="InterPro" id="IPR002509">
    <property type="entry name" value="NODB_dom"/>
</dbReference>
<comment type="function">
    <text evidence="1">Is involved in generating a small heat-stable compound (Nod), an acylated oligomer of N-acetylglucosamine, that stimulates mitosis in various plant protoplasts.</text>
</comment>
<dbReference type="Proteomes" id="UP001628091">
    <property type="component" value="Unassembled WGS sequence"/>
</dbReference>
<proteinExistence type="inferred from homology"/>
<evidence type="ECO:0000256" key="5">
    <source>
        <dbReference type="ARBA" id="ARBA00032976"/>
    </source>
</evidence>
<evidence type="ECO:0000256" key="3">
    <source>
        <dbReference type="ARBA" id="ARBA00020071"/>
    </source>
</evidence>
<organism evidence="7 8">
    <name type="scientific">Phyllobacterium phragmitis</name>
    <dbReference type="NCBI Taxonomy" id="2670329"/>
    <lineage>
        <taxon>Bacteria</taxon>
        <taxon>Pseudomonadati</taxon>
        <taxon>Pseudomonadota</taxon>
        <taxon>Alphaproteobacteria</taxon>
        <taxon>Hyphomicrobiales</taxon>
        <taxon>Phyllobacteriaceae</taxon>
        <taxon>Phyllobacterium</taxon>
    </lineage>
</organism>
<dbReference type="PANTHER" id="PTHR34216:SF7">
    <property type="entry name" value="POLY-BETA-1,6-N-ACETYL-D-GLUCOSAMINE N-DEACETYLASE"/>
    <property type="match status" value="1"/>
</dbReference>
<evidence type="ECO:0000259" key="6">
    <source>
        <dbReference type="PROSITE" id="PS51677"/>
    </source>
</evidence>
<reference evidence="7 8" key="1">
    <citation type="submission" date="2024-10" db="EMBL/GenBank/DDBJ databases">
        <title>Isolation, draft genome sequencing and identification of Phyllobacterium sp. NSA23, isolated from leaf soil.</title>
        <authorList>
            <person name="Akita H."/>
        </authorList>
    </citation>
    <scope>NUCLEOTIDE SEQUENCE [LARGE SCALE GENOMIC DNA]</scope>
    <source>
        <strain evidence="7 8">NSA23</strain>
    </source>
</reference>
<dbReference type="Gene3D" id="3.20.20.370">
    <property type="entry name" value="Glycoside hydrolase/deacetylase"/>
    <property type="match status" value="1"/>
</dbReference>
<feature type="domain" description="NodB homology" evidence="6">
    <location>
        <begin position="101"/>
        <end position="358"/>
    </location>
</feature>
<dbReference type="SUPFAM" id="SSF88713">
    <property type="entry name" value="Glycoside hydrolase/deacetylase"/>
    <property type="match status" value="1"/>
</dbReference>
<comment type="caution">
    <text evidence="7">The sequence shown here is derived from an EMBL/GenBank/DDBJ whole genome shotgun (WGS) entry which is preliminary data.</text>
</comment>
<evidence type="ECO:0000256" key="4">
    <source>
        <dbReference type="ARBA" id="ARBA00022729"/>
    </source>
</evidence>
<protein>
    <recommendedName>
        <fullName evidence="3">Chitooligosaccharide deacetylase</fullName>
    </recommendedName>
    <alternativeName>
        <fullName evidence="5">Nodulation protein B</fullName>
    </alternativeName>
</protein>
<evidence type="ECO:0000313" key="7">
    <source>
        <dbReference type="EMBL" id="GAB1580970.1"/>
    </source>
</evidence>
<dbReference type="PROSITE" id="PS51677">
    <property type="entry name" value="NODB"/>
    <property type="match status" value="1"/>
</dbReference>
<evidence type="ECO:0000256" key="1">
    <source>
        <dbReference type="ARBA" id="ARBA00003236"/>
    </source>
</evidence>
<gene>
    <name evidence="7" type="ORF">PPNSA23_09130</name>
</gene>
<dbReference type="Pfam" id="PF01522">
    <property type="entry name" value="Polysacc_deac_1"/>
    <property type="match status" value="1"/>
</dbReference>
<sequence length="358" mass="39032">MSAWKTSATYLAKQGLIRAGMEAVALSRAGRLLPQAAGRGMILTLHHVRPEQGPRFLPNAHLSVTPRFLAQAVEAALEAGLTPVQLHDLPRLLADPQDSRRFVAFTLDDGYRDNIEHAAPVFRRFAVPYTIFITRGFIERTRTIWWETAEALLTGISSFTFDSGAGPERVSSATPVERHHAFARLAGLVHAIDEDEAVARIDEAARDNGIDPVGIVNDLVMTADELRALSADPLFRAGAHTLTHVNLARVDEARLAREIGQSAEAVAGWCGYRPESFCYPYGTREAVSTKTQAAVVEAGFACAVTTRPGVLRPRDRGAPALFPRVSLNGHYQKKRYVEVLLSGIPFIGSSRSSAPFSQ</sequence>